<dbReference type="CDD" id="cd07518">
    <property type="entry name" value="HAD_YbiV-Like"/>
    <property type="match status" value="1"/>
</dbReference>
<protein>
    <submittedName>
        <fullName evidence="1">Cof subfamily protein (Haloacid dehalogenase superfamily)</fullName>
    </submittedName>
</protein>
<dbReference type="InterPro" id="IPR023214">
    <property type="entry name" value="HAD_sf"/>
</dbReference>
<dbReference type="Gene3D" id="3.40.50.1000">
    <property type="entry name" value="HAD superfamily/HAD-like"/>
    <property type="match status" value="1"/>
</dbReference>
<dbReference type="NCBIfam" id="TIGR00099">
    <property type="entry name" value="Cof-subfamily"/>
    <property type="match status" value="1"/>
</dbReference>
<dbReference type="RefSeq" id="WP_245328788.1">
    <property type="nucleotide sequence ID" value="NZ_JAGGLU010000013.1"/>
</dbReference>
<dbReference type="Pfam" id="PF08282">
    <property type="entry name" value="Hydrolase_3"/>
    <property type="match status" value="1"/>
</dbReference>
<evidence type="ECO:0000313" key="2">
    <source>
        <dbReference type="Proteomes" id="UP001519292"/>
    </source>
</evidence>
<gene>
    <name evidence="1" type="ORF">J2Z60_001874</name>
</gene>
<reference evidence="1 2" key="1">
    <citation type="submission" date="2021-03" db="EMBL/GenBank/DDBJ databases">
        <title>Genomic Encyclopedia of Type Strains, Phase IV (KMG-IV): sequencing the most valuable type-strain genomes for metagenomic binning, comparative biology and taxonomic classification.</title>
        <authorList>
            <person name="Goeker M."/>
        </authorList>
    </citation>
    <scope>NUCLEOTIDE SEQUENCE [LARGE SCALE GENOMIC DNA]</scope>
    <source>
        <strain evidence="1 2">DSM 101872</strain>
    </source>
</reference>
<dbReference type="InterPro" id="IPR000150">
    <property type="entry name" value="Cof"/>
</dbReference>
<evidence type="ECO:0000313" key="1">
    <source>
        <dbReference type="EMBL" id="MBP2058685.1"/>
    </source>
</evidence>
<organism evidence="1 2">
    <name type="scientific">Lactobacillus colini</name>
    <dbReference type="NCBI Taxonomy" id="1819254"/>
    <lineage>
        <taxon>Bacteria</taxon>
        <taxon>Bacillati</taxon>
        <taxon>Bacillota</taxon>
        <taxon>Bacilli</taxon>
        <taxon>Lactobacillales</taxon>
        <taxon>Lactobacillaceae</taxon>
        <taxon>Lactobacillus</taxon>
    </lineage>
</organism>
<dbReference type="PANTHER" id="PTHR10000">
    <property type="entry name" value="PHOSPHOSERINE PHOSPHATASE"/>
    <property type="match status" value="1"/>
</dbReference>
<dbReference type="Gene3D" id="3.30.1240.10">
    <property type="match status" value="1"/>
</dbReference>
<accession>A0ABS4MG78</accession>
<keyword evidence="2" id="KW-1185">Reference proteome</keyword>
<dbReference type="InterPro" id="IPR006379">
    <property type="entry name" value="HAD-SF_hydro_IIB"/>
</dbReference>
<dbReference type="SFLD" id="SFLDG01144">
    <property type="entry name" value="C2.B.4:_PGP_Like"/>
    <property type="match status" value="1"/>
</dbReference>
<comment type="caution">
    <text evidence="1">The sequence shown here is derived from an EMBL/GenBank/DDBJ whole genome shotgun (WGS) entry which is preliminary data.</text>
</comment>
<dbReference type="SFLD" id="SFLDS00003">
    <property type="entry name" value="Haloacid_Dehalogenase"/>
    <property type="match status" value="1"/>
</dbReference>
<dbReference type="InterPro" id="IPR036412">
    <property type="entry name" value="HAD-like_sf"/>
</dbReference>
<dbReference type="EMBL" id="JAGGLU010000013">
    <property type="protein sequence ID" value="MBP2058685.1"/>
    <property type="molecule type" value="Genomic_DNA"/>
</dbReference>
<dbReference type="SUPFAM" id="SSF56784">
    <property type="entry name" value="HAD-like"/>
    <property type="match status" value="1"/>
</dbReference>
<sequence length="265" mass="30403">MMRTKLIAVDMDGTFLRSDNTYDKARFKEIYSKLKEKDIRFTVASGNQYFQLKDFFPEYSDIIYVSENGALIRDNNHIYSLHAYPDEAVNKIEQFLDKQDRLQFLVCGAQSAYEPKKFGQDYYNRMYVYYHHLKQINNFDEINDQIVKFAVQCNDEDTQYFIDLFKKELAPYADVTSSGHGDIDIIQPGIHKANGLKELGNILNISLNEMAAFGDGNNDLEMIREVGDGVAVENASSDVLKAAKHITGTNNRQGVLTYIEKNILQ</sequence>
<name>A0ABS4MG78_9LACO</name>
<dbReference type="PANTHER" id="PTHR10000:SF53">
    <property type="entry name" value="5-AMINO-6-(5-PHOSPHO-D-RIBITYLAMINO)URACIL PHOSPHATASE YBJI-RELATED"/>
    <property type="match status" value="1"/>
</dbReference>
<dbReference type="Proteomes" id="UP001519292">
    <property type="component" value="Unassembled WGS sequence"/>
</dbReference>
<proteinExistence type="predicted"/>
<dbReference type="SFLD" id="SFLDG01140">
    <property type="entry name" value="C2.B:_Phosphomannomutase_and_P"/>
    <property type="match status" value="1"/>
</dbReference>
<dbReference type="NCBIfam" id="TIGR01484">
    <property type="entry name" value="HAD-SF-IIB"/>
    <property type="match status" value="1"/>
</dbReference>